<dbReference type="SUPFAM" id="SSF46689">
    <property type="entry name" value="Homeodomain-like"/>
    <property type="match status" value="1"/>
</dbReference>
<dbReference type="InterPro" id="IPR050204">
    <property type="entry name" value="AraC_XylS_family_regulators"/>
</dbReference>
<protein>
    <submittedName>
        <fullName evidence="5">AraC-like DNA-binding protein</fullName>
    </submittedName>
</protein>
<evidence type="ECO:0000256" key="3">
    <source>
        <dbReference type="ARBA" id="ARBA00023163"/>
    </source>
</evidence>
<gene>
    <name evidence="5" type="ORF">GGR44_001962</name>
</gene>
<evidence type="ECO:0000313" key="5">
    <source>
        <dbReference type="EMBL" id="MBB3982299.1"/>
    </source>
</evidence>
<name>A0A7W6DGS0_9SPHN</name>
<proteinExistence type="predicted"/>
<evidence type="ECO:0000256" key="2">
    <source>
        <dbReference type="ARBA" id="ARBA00023125"/>
    </source>
</evidence>
<dbReference type="PROSITE" id="PS00041">
    <property type="entry name" value="HTH_ARAC_FAMILY_1"/>
    <property type="match status" value="1"/>
</dbReference>
<dbReference type="Gene3D" id="1.10.10.60">
    <property type="entry name" value="Homeodomain-like"/>
    <property type="match status" value="2"/>
</dbReference>
<keyword evidence="1" id="KW-0805">Transcription regulation</keyword>
<dbReference type="InterPro" id="IPR018062">
    <property type="entry name" value="HTH_AraC-typ_CS"/>
</dbReference>
<reference evidence="5 6" key="1">
    <citation type="submission" date="2020-08" db="EMBL/GenBank/DDBJ databases">
        <title>Genomic Encyclopedia of Type Strains, Phase IV (KMG-IV): sequencing the most valuable type-strain genomes for metagenomic binning, comparative biology and taxonomic classification.</title>
        <authorList>
            <person name="Goeker M."/>
        </authorList>
    </citation>
    <scope>NUCLEOTIDE SEQUENCE [LARGE SCALE GENOMIC DNA]</scope>
    <source>
        <strain evidence="5 6">DSM 29348</strain>
    </source>
</reference>
<evidence type="ECO:0000256" key="1">
    <source>
        <dbReference type="ARBA" id="ARBA00023015"/>
    </source>
</evidence>
<keyword evidence="2 5" id="KW-0238">DNA-binding</keyword>
<keyword evidence="3" id="KW-0804">Transcription</keyword>
<dbReference type="PRINTS" id="PR00032">
    <property type="entry name" value="HTHARAC"/>
</dbReference>
<evidence type="ECO:0000313" key="6">
    <source>
        <dbReference type="Proteomes" id="UP000552757"/>
    </source>
</evidence>
<dbReference type="Pfam" id="PF12833">
    <property type="entry name" value="HTH_18"/>
    <property type="match status" value="1"/>
</dbReference>
<dbReference type="GO" id="GO:0043565">
    <property type="term" value="F:sequence-specific DNA binding"/>
    <property type="evidence" value="ECO:0007669"/>
    <property type="project" value="InterPro"/>
</dbReference>
<dbReference type="PROSITE" id="PS01124">
    <property type="entry name" value="HTH_ARAC_FAMILY_2"/>
    <property type="match status" value="1"/>
</dbReference>
<dbReference type="Proteomes" id="UP000552757">
    <property type="component" value="Unassembled WGS sequence"/>
</dbReference>
<dbReference type="InterPro" id="IPR018060">
    <property type="entry name" value="HTH_AraC"/>
</dbReference>
<dbReference type="PANTHER" id="PTHR46796">
    <property type="entry name" value="HTH-TYPE TRANSCRIPTIONAL ACTIVATOR RHAS-RELATED"/>
    <property type="match status" value="1"/>
</dbReference>
<dbReference type="InterPro" id="IPR009057">
    <property type="entry name" value="Homeodomain-like_sf"/>
</dbReference>
<sequence>MVASIDQTLQTDADLRVRAEAHHVGQLYEIGAYTADIAQDCEGRFRSDWHYLQMSIRDDPPIFSQFVPQATSQWHRNGRCVFVPARQTVDCRICAGSRTMLSCLIDPALLKDEEGRDVPWNSLPPDRAADVVSPCLHLILQRIFDELLRPSFAGSFYIETAVAFLGAEIVRCLDPAARKQSHRSGTLTTKQMALLRERIEATGERPPTLLELAELVSLSPGVLSERFQRSTARTLRTYVAEKKLEKARALLTKRGLMMKQVAYLSGFKSAAAFATAFRREFGLTPSQFQAGIPD</sequence>
<comment type="caution">
    <text evidence="5">The sequence shown here is derived from an EMBL/GenBank/DDBJ whole genome shotgun (WGS) entry which is preliminary data.</text>
</comment>
<dbReference type="SMART" id="SM00342">
    <property type="entry name" value="HTH_ARAC"/>
    <property type="match status" value="1"/>
</dbReference>
<feature type="domain" description="HTH araC/xylS-type" evidence="4">
    <location>
        <begin position="193"/>
        <end position="291"/>
    </location>
</feature>
<dbReference type="RefSeq" id="WP_183955379.1">
    <property type="nucleotide sequence ID" value="NZ_JACIEB010000004.1"/>
</dbReference>
<keyword evidence="6" id="KW-1185">Reference proteome</keyword>
<dbReference type="InterPro" id="IPR020449">
    <property type="entry name" value="Tscrpt_reg_AraC-type_HTH"/>
</dbReference>
<organism evidence="5 6">
    <name type="scientific">Sphingobium fontiphilum</name>
    <dbReference type="NCBI Taxonomy" id="944425"/>
    <lineage>
        <taxon>Bacteria</taxon>
        <taxon>Pseudomonadati</taxon>
        <taxon>Pseudomonadota</taxon>
        <taxon>Alphaproteobacteria</taxon>
        <taxon>Sphingomonadales</taxon>
        <taxon>Sphingomonadaceae</taxon>
        <taxon>Sphingobium</taxon>
    </lineage>
</organism>
<dbReference type="GO" id="GO:0003700">
    <property type="term" value="F:DNA-binding transcription factor activity"/>
    <property type="evidence" value="ECO:0007669"/>
    <property type="project" value="InterPro"/>
</dbReference>
<accession>A0A7W6DGS0</accession>
<dbReference type="EMBL" id="JACIEB010000004">
    <property type="protein sequence ID" value="MBB3982299.1"/>
    <property type="molecule type" value="Genomic_DNA"/>
</dbReference>
<evidence type="ECO:0000259" key="4">
    <source>
        <dbReference type="PROSITE" id="PS01124"/>
    </source>
</evidence>
<dbReference type="AlphaFoldDB" id="A0A7W6DGS0"/>